<keyword evidence="1" id="KW-0175">Coiled coil</keyword>
<dbReference type="InterPro" id="IPR032710">
    <property type="entry name" value="NTF2-like_dom_sf"/>
</dbReference>
<evidence type="ECO:0000313" key="4">
    <source>
        <dbReference type="Proteomes" id="UP000242930"/>
    </source>
</evidence>
<dbReference type="RefSeq" id="WP_090312969.1">
    <property type="nucleotide sequence ID" value="NZ_FNZE01000017.1"/>
</dbReference>
<dbReference type="STRING" id="915471.SAMN05216201_11735"/>
<organism evidence="3 4">
    <name type="scientific">Pseudomonas linyingensis</name>
    <dbReference type="NCBI Taxonomy" id="915471"/>
    <lineage>
        <taxon>Bacteria</taxon>
        <taxon>Pseudomonadati</taxon>
        <taxon>Pseudomonadota</taxon>
        <taxon>Gammaproteobacteria</taxon>
        <taxon>Pseudomonadales</taxon>
        <taxon>Pseudomonadaceae</taxon>
        <taxon>Pseudomonas</taxon>
    </lineage>
</organism>
<protein>
    <submittedName>
        <fullName evidence="3">SnoaL-like domain-containing protein</fullName>
    </submittedName>
</protein>
<proteinExistence type="predicted"/>
<dbReference type="OrthoDB" id="7605094at2"/>
<evidence type="ECO:0000256" key="1">
    <source>
        <dbReference type="SAM" id="Coils"/>
    </source>
</evidence>
<name>A0A1H7BQM2_9PSED</name>
<gene>
    <name evidence="3" type="ORF">SAMN05216201_11735</name>
</gene>
<dbReference type="AlphaFoldDB" id="A0A1H7BQM2"/>
<dbReference type="SUPFAM" id="SSF54427">
    <property type="entry name" value="NTF2-like"/>
    <property type="match status" value="1"/>
</dbReference>
<sequence>MNESGLQQLDSLRAELADLTARRDIQQALNDYMRGQDRLLPDLQRQAFHEDGWVDCGLFAGRAWEFVDFAQGFLAQCDASQHLIGQVDIKLDGKRAQGEVYFIAHHRTIEKGEKFDLFIAGRYHDEYEDRGTGWKISRRKEIVDWARTDPAADSFLREQTSLHLARRGAAG</sequence>
<keyword evidence="4" id="KW-1185">Reference proteome</keyword>
<accession>A0A1H7BQM2</accession>
<dbReference type="Pfam" id="PF13577">
    <property type="entry name" value="SnoaL_4"/>
    <property type="match status" value="1"/>
</dbReference>
<dbReference type="Proteomes" id="UP000242930">
    <property type="component" value="Unassembled WGS sequence"/>
</dbReference>
<feature type="coiled-coil region" evidence="1">
    <location>
        <begin position="2"/>
        <end position="29"/>
    </location>
</feature>
<evidence type="ECO:0000259" key="2">
    <source>
        <dbReference type="Pfam" id="PF13577"/>
    </source>
</evidence>
<reference evidence="4" key="1">
    <citation type="submission" date="2016-10" db="EMBL/GenBank/DDBJ databases">
        <authorList>
            <person name="Varghese N."/>
            <person name="Submissions S."/>
        </authorList>
    </citation>
    <scope>NUCLEOTIDE SEQUENCE [LARGE SCALE GENOMIC DNA]</scope>
    <source>
        <strain evidence="4">LMG 25967</strain>
    </source>
</reference>
<dbReference type="EMBL" id="FNZE01000017">
    <property type="protein sequence ID" value="SEJ76590.1"/>
    <property type="molecule type" value="Genomic_DNA"/>
</dbReference>
<feature type="domain" description="SnoaL-like" evidence="2">
    <location>
        <begin position="18"/>
        <end position="140"/>
    </location>
</feature>
<dbReference type="Gene3D" id="3.10.450.50">
    <property type="match status" value="1"/>
</dbReference>
<dbReference type="InterPro" id="IPR037401">
    <property type="entry name" value="SnoaL-like"/>
</dbReference>
<evidence type="ECO:0000313" key="3">
    <source>
        <dbReference type="EMBL" id="SEJ76590.1"/>
    </source>
</evidence>